<evidence type="ECO:0000313" key="1">
    <source>
        <dbReference type="EMBL" id="MBW90482.1"/>
    </source>
</evidence>
<name>A0A2P2JAI2_RHIMU</name>
<reference evidence="1" key="1">
    <citation type="submission" date="2018-02" db="EMBL/GenBank/DDBJ databases">
        <title>Rhizophora mucronata_Transcriptome.</title>
        <authorList>
            <person name="Meera S.P."/>
            <person name="Sreeshan A."/>
            <person name="Augustine A."/>
        </authorList>
    </citation>
    <scope>NUCLEOTIDE SEQUENCE</scope>
    <source>
        <tissue evidence="1">Leaf</tissue>
    </source>
</reference>
<proteinExistence type="predicted"/>
<dbReference type="AlphaFoldDB" id="A0A2P2JAI2"/>
<accession>A0A2P2JAI2</accession>
<organism evidence="1">
    <name type="scientific">Rhizophora mucronata</name>
    <name type="common">Asiatic mangrove</name>
    <dbReference type="NCBI Taxonomy" id="61149"/>
    <lineage>
        <taxon>Eukaryota</taxon>
        <taxon>Viridiplantae</taxon>
        <taxon>Streptophyta</taxon>
        <taxon>Embryophyta</taxon>
        <taxon>Tracheophyta</taxon>
        <taxon>Spermatophyta</taxon>
        <taxon>Magnoliopsida</taxon>
        <taxon>eudicotyledons</taxon>
        <taxon>Gunneridae</taxon>
        <taxon>Pentapetalae</taxon>
        <taxon>rosids</taxon>
        <taxon>fabids</taxon>
        <taxon>Malpighiales</taxon>
        <taxon>Rhizophoraceae</taxon>
        <taxon>Rhizophora</taxon>
    </lineage>
</organism>
<sequence length="24" mass="2948">MMLYNWSLQNYFQITNVANLKKLD</sequence>
<dbReference type="EMBL" id="GGEC01009999">
    <property type="protein sequence ID" value="MBW90482.1"/>
    <property type="molecule type" value="Transcribed_RNA"/>
</dbReference>
<protein>
    <submittedName>
        <fullName evidence="1">Uncharacterized protein</fullName>
    </submittedName>
</protein>